<comment type="subcellular location">
    <subcellularLocation>
        <location evidence="1">Cell membrane</location>
        <topology evidence="1">Multi-pass membrane protein</topology>
    </subcellularLocation>
</comment>
<keyword evidence="5 8" id="KW-1133">Transmembrane helix</keyword>
<sequence>MTSTGPVLAEPAAPGGPADRARADTTEPRTVDAAGLRGRRVPLVTGTALGVVGAVVTLAQPLLAGRLIADVSAGTFGLLSVAPLMALFAIDAILSISSQLLLARASEGYVYGLRSYLISRVLRGYWPAVHGYDRGDLYSRLVVDTALSKGWIVGAIPALLSSLTMVIGCGIAMAILSLPLFLLTFAVLALFGGAAWWTARGVQRAATENQEDTAGFIEGVQRMISSLVTIKASGLEAQVDADTTGRADRARRSGVRVLTRTAVLTPVMNVGTQAAIAVAVIAGAAFVASGSLTTAAMVSFFMYLLYIVAPLVQASSALGDIAQCRAALARVREVGGVEQERVRTDGDARLATTGHARIELGGVEIRHDESPEPLLTGIDGRFSSPGLVALVGPNGVGKSTLLWLACGLQRPTGGRVSVDGVDVAEWPVAELRRRVVLVQQDAAPMTGTIRDNLQFGSGDHSDGERLRLLERVGLGPLLARLPDGLDTGLGEGGVELSGGQRRLLAVARALLADPGVLLLDEFTSNVDQKGAEKLLRIARDLASDRLVIVTSHASAILNIADRIVELTPTGLENRPAVSAVDETAGTG</sequence>
<dbReference type="InterPro" id="IPR036640">
    <property type="entry name" value="ABC1_TM_sf"/>
</dbReference>
<dbReference type="SUPFAM" id="SSF52540">
    <property type="entry name" value="P-loop containing nucleoside triphosphate hydrolases"/>
    <property type="match status" value="1"/>
</dbReference>
<evidence type="ECO:0000256" key="5">
    <source>
        <dbReference type="ARBA" id="ARBA00022989"/>
    </source>
</evidence>
<dbReference type="InterPro" id="IPR017871">
    <property type="entry name" value="ABC_transporter-like_CS"/>
</dbReference>
<organism evidence="11 12">
    <name type="scientific">Mycetocola reblochoni REB411</name>
    <dbReference type="NCBI Taxonomy" id="1255698"/>
    <lineage>
        <taxon>Bacteria</taxon>
        <taxon>Bacillati</taxon>
        <taxon>Actinomycetota</taxon>
        <taxon>Actinomycetes</taxon>
        <taxon>Micrococcales</taxon>
        <taxon>Microbacteriaceae</taxon>
        <taxon>Mycetocola</taxon>
    </lineage>
</organism>
<dbReference type="PROSITE" id="PS00211">
    <property type="entry name" value="ABC_TRANSPORTER_1"/>
    <property type="match status" value="1"/>
</dbReference>
<evidence type="ECO:0000259" key="10">
    <source>
        <dbReference type="PROSITE" id="PS50929"/>
    </source>
</evidence>
<keyword evidence="2 8" id="KW-0812">Transmembrane</keyword>
<dbReference type="InterPro" id="IPR003439">
    <property type="entry name" value="ABC_transporter-like_ATP-bd"/>
</dbReference>
<dbReference type="Gene3D" id="3.40.50.300">
    <property type="entry name" value="P-loop containing nucleotide triphosphate hydrolases"/>
    <property type="match status" value="1"/>
</dbReference>
<keyword evidence="6 8" id="KW-0472">Membrane</keyword>
<keyword evidence="12" id="KW-1185">Reference proteome</keyword>
<feature type="transmembrane region" description="Helical" evidence="8">
    <location>
        <begin position="150"/>
        <end position="174"/>
    </location>
</feature>
<dbReference type="InterPro" id="IPR039421">
    <property type="entry name" value="Type_1_exporter"/>
</dbReference>
<evidence type="ECO:0000256" key="6">
    <source>
        <dbReference type="ARBA" id="ARBA00023136"/>
    </source>
</evidence>
<dbReference type="PROSITE" id="PS50929">
    <property type="entry name" value="ABC_TM1F"/>
    <property type="match status" value="1"/>
</dbReference>
<evidence type="ECO:0000256" key="7">
    <source>
        <dbReference type="SAM" id="MobiDB-lite"/>
    </source>
</evidence>
<dbReference type="OrthoDB" id="9762778at2"/>
<dbReference type="PROSITE" id="PS50893">
    <property type="entry name" value="ABC_TRANSPORTER_2"/>
    <property type="match status" value="1"/>
</dbReference>
<feature type="transmembrane region" description="Helical" evidence="8">
    <location>
        <begin position="180"/>
        <end position="199"/>
    </location>
</feature>
<evidence type="ECO:0000313" key="11">
    <source>
        <dbReference type="EMBL" id="SJN40149.1"/>
    </source>
</evidence>
<dbReference type="InterPro" id="IPR027417">
    <property type="entry name" value="P-loop_NTPase"/>
</dbReference>
<dbReference type="RefSeq" id="WP_087138365.1">
    <property type="nucleotide sequence ID" value="NZ_FUKR01000067.1"/>
</dbReference>
<feature type="domain" description="ABC transporter" evidence="9">
    <location>
        <begin position="358"/>
        <end position="584"/>
    </location>
</feature>
<name>A0A1R4K782_9MICO</name>
<dbReference type="CDD" id="cd18551">
    <property type="entry name" value="ABC_6TM_LmrA_like"/>
    <property type="match status" value="1"/>
</dbReference>
<dbReference type="InterPro" id="IPR011527">
    <property type="entry name" value="ABC1_TM_dom"/>
</dbReference>
<dbReference type="Proteomes" id="UP000196778">
    <property type="component" value="Unassembled WGS sequence"/>
</dbReference>
<dbReference type="PANTHER" id="PTHR43394">
    <property type="entry name" value="ATP-DEPENDENT PERMEASE MDL1, MITOCHONDRIAL"/>
    <property type="match status" value="1"/>
</dbReference>
<dbReference type="AlphaFoldDB" id="A0A1R4K782"/>
<evidence type="ECO:0000313" key="12">
    <source>
        <dbReference type="Proteomes" id="UP000196778"/>
    </source>
</evidence>
<dbReference type="Gene3D" id="1.20.1560.10">
    <property type="entry name" value="ABC transporter type 1, transmembrane domain"/>
    <property type="match status" value="1"/>
</dbReference>
<feature type="compositionally biased region" description="Basic and acidic residues" evidence="7">
    <location>
        <begin position="19"/>
        <end position="30"/>
    </location>
</feature>
<dbReference type="SUPFAM" id="SSF90123">
    <property type="entry name" value="ABC transporter transmembrane region"/>
    <property type="match status" value="1"/>
</dbReference>
<feature type="region of interest" description="Disordered" evidence="7">
    <location>
        <begin position="1"/>
        <end position="31"/>
    </location>
</feature>
<protein>
    <submittedName>
        <fullName evidence="11">Methionine ABC transporter ATP-binding protein</fullName>
    </submittedName>
</protein>
<feature type="transmembrane region" description="Helical" evidence="8">
    <location>
        <begin position="75"/>
        <end position="94"/>
    </location>
</feature>
<feature type="domain" description="ABC transmembrane type-1" evidence="10">
    <location>
        <begin position="44"/>
        <end position="323"/>
    </location>
</feature>
<dbReference type="EMBL" id="FUKR01000067">
    <property type="protein sequence ID" value="SJN40149.1"/>
    <property type="molecule type" value="Genomic_DNA"/>
</dbReference>
<dbReference type="Pfam" id="PF00005">
    <property type="entry name" value="ABC_tran"/>
    <property type="match status" value="1"/>
</dbReference>
<proteinExistence type="predicted"/>
<dbReference type="GO" id="GO:0005524">
    <property type="term" value="F:ATP binding"/>
    <property type="evidence" value="ECO:0007669"/>
    <property type="project" value="UniProtKB-KW"/>
</dbReference>
<dbReference type="Pfam" id="PF00664">
    <property type="entry name" value="ABC_membrane"/>
    <property type="match status" value="1"/>
</dbReference>
<accession>A0A1R4K782</accession>
<evidence type="ECO:0000256" key="1">
    <source>
        <dbReference type="ARBA" id="ARBA00004651"/>
    </source>
</evidence>
<dbReference type="PANTHER" id="PTHR43394:SF1">
    <property type="entry name" value="ATP-BINDING CASSETTE SUB-FAMILY B MEMBER 10, MITOCHONDRIAL"/>
    <property type="match status" value="1"/>
</dbReference>
<dbReference type="GO" id="GO:0016887">
    <property type="term" value="F:ATP hydrolysis activity"/>
    <property type="evidence" value="ECO:0007669"/>
    <property type="project" value="InterPro"/>
</dbReference>
<evidence type="ECO:0000256" key="4">
    <source>
        <dbReference type="ARBA" id="ARBA00022840"/>
    </source>
</evidence>
<dbReference type="SMART" id="SM00382">
    <property type="entry name" value="AAA"/>
    <property type="match status" value="1"/>
</dbReference>
<feature type="transmembrane region" description="Helical" evidence="8">
    <location>
        <begin position="43"/>
        <end position="63"/>
    </location>
</feature>
<evidence type="ECO:0000256" key="3">
    <source>
        <dbReference type="ARBA" id="ARBA00022741"/>
    </source>
</evidence>
<reference evidence="12" key="1">
    <citation type="submission" date="2017-02" db="EMBL/GenBank/DDBJ databases">
        <authorList>
            <person name="Dridi B."/>
        </authorList>
    </citation>
    <scope>NUCLEOTIDE SEQUENCE [LARGE SCALE GENOMIC DNA]</scope>
    <source>
        <strain evidence="12">EB411</strain>
    </source>
</reference>
<keyword evidence="4 11" id="KW-0067">ATP-binding</keyword>
<evidence type="ECO:0000256" key="8">
    <source>
        <dbReference type="SAM" id="Phobius"/>
    </source>
</evidence>
<dbReference type="GO" id="GO:0015421">
    <property type="term" value="F:ABC-type oligopeptide transporter activity"/>
    <property type="evidence" value="ECO:0007669"/>
    <property type="project" value="TreeGrafter"/>
</dbReference>
<evidence type="ECO:0000256" key="2">
    <source>
        <dbReference type="ARBA" id="ARBA00022692"/>
    </source>
</evidence>
<evidence type="ECO:0000259" key="9">
    <source>
        <dbReference type="PROSITE" id="PS50893"/>
    </source>
</evidence>
<keyword evidence="3" id="KW-0547">Nucleotide-binding</keyword>
<gene>
    <name evidence="11" type="ORF">FM119_11805</name>
</gene>
<dbReference type="GO" id="GO:0005886">
    <property type="term" value="C:plasma membrane"/>
    <property type="evidence" value="ECO:0007669"/>
    <property type="project" value="UniProtKB-SubCell"/>
</dbReference>
<dbReference type="InterPro" id="IPR003593">
    <property type="entry name" value="AAA+_ATPase"/>
</dbReference>